<organism evidence="2 3">
    <name type="scientific">Halorhabdus tiamatea SARL4B</name>
    <dbReference type="NCBI Taxonomy" id="1033806"/>
    <lineage>
        <taxon>Archaea</taxon>
        <taxon>Methanobacteriati</taxon>
        <taxon>Methanobacteriota</taxon>
        <taxon>Stenosarchaea group</taxon>
        <taxon>Halobacteria</taxon>
        <taxon>Halobacteriales</taxon>
        <taxon>Haloarculaceae</taxon>
        <taxon>Halorhabdus</taxon>
    </lineage>
</organism>
<evidence type="ECO:0000313" key="4">
    <source>
        <dbReference type="Proteomes" id="UP000015381"/>
    </source>
</evidence>
<keyword evidence="4" id="KW-1185">Reference proteome</keyword>
<dbReference type="EMBL" id="AFNT02000027">
    <property type="protein sequence ID" value="ERJ05701.1"/>
    <property type="molecule type" value="Genomic_DNA"/>
</dbReference>
<sequence>MRTPTGDEVEIKHVKELANGGARFDITADDGRKWRVDITRTGSIDLVTTWRDGVLEDLDEPDWMTDVIARLQRAA</sequence>
<proteinExistence type="predicted"/>
<evidence type="ECO:0000313" key="1">
    <source>
        <dbReference type="EMBL" id="CCQ34914.1"/>
    </source>
</evidence>
<keyword evidence="1" id="KW-0614">Plasmid</keyword>
<dbReference type="KEGG" id="hti:HTIA_p2812"/>
<dbReference type="HOGENOM" id="CLU_2613471_0_0_2"/>
<protein>
    <submittedName>
        <fullName evidence="2">Uncharacterized protein</fullName>
    </submittedName>
</protein>
<dbReference type="AlphaFoldDB" id="F7PQR4"/>
<dbReference type="GeneID" id="23797701"/>
<name>F7PQR4_9EURY</name>
<dbReference type="RefSeq" id="WP_008528506.1">
    <property type="nucleotide sequence ID" value="NC_021913.1"/>
</dbReference>
<reference evidence="2 3" key="2">
    <citation type="journal article" date="2013" name="PLoS ONE">
        <title>INDIGO - INtegrated Data Warehouse of MIcrobial GenOmes with Examples from the Red Sea Extremophiles.</title>
        <authorList>
            <person name="Alam I."/>
            <person name="Antunes A."/>
            <person name="Kamau A.A."/>
            <person name="Ba Alawi W."/>
            <person name="Kalkatawi M."/>
            <person name="Stingl U."/>
            <person name="Bajic V.B."/>
        </authorList>
    </citation>
    <scope>NUCLEOTIDE SEQUENCE [LARGE SCALE GENOMIC DNA]</scope>
    <source>
        <strain evidence="2 3">SARL4B</strain>
    </source>
</reference>
<reference evidence="2 3" key="1">
    <citation type="journal article" date="2011" name="J. Bacteriol.">
        <title>Genome sequence of Halorhabdus tiamatea, the first archaeon isolated from a deep-sea anoxic brine lake.</title>
        <authorList>
            <person name="Antunes A."/>
            <person name="Alam I."/>
            <person name="Bajic V.B."/>
            <person name="Stingl U."/>
        </authorList>
    </citation>
    <scope>NUCLEOTIDE SEQUENCE [LARGE SCALE GENOMIC DNA]</scope>
    <source>
        <strain evidence="2 3">SARL4B</strain>
    </source>
</reference>
<dbReference type="Proteomes" id="UP000015381">
    <property type="component" value="Plasmid pHTIA"/>
</dbReference>
<gene>
    <name evidence="2" type="ORF">HLRTI_002323</name>
    <name evidence="1" type="ORF">HTIA_p2812</name>
</gene>
<dbReference type="EMBL" id="HF571521">
    <property type="protein sequence ID" value="CCQ34914.1"/>
    <property type="molecule type" value="Genomic_DNA"/>
</dbReference>
<evidence type="ECO:0000313" key="3">
    <source>
        <dbReference type="Proteomes" id="UP000003861"/>
    </source>
</evidence>
<accession>F7PQR4</accession>
<reference evidence="1 4" key="3">
    <citation type="journal article" date="2014" name="Environ. Microbiol.">
        <title>Halorhabdus tiamatea: proteogenomics and glycosidase activity measurements identify the first cultivated euryarchaeon from a deep-sea anoxic brine lake as potential polysaccharide degrader.</title>
        <authorList>
            <person name="Werner J."/>
            <person name="Ferrer M."/>
            <person name="Michel G."/>
            <person name="Mann A.J."/>
            <person name="Huang S."/>
            <person name="Juarez S."/>
            <person name="Ciordia S."/>
            <person name="Albar J.P."/>
            <person name="Alcaide M."/>
            <person name="La Cono V."/>
            <person name="Yakimov M.M."/>
            <person name="Antunes A."/>
            <person name="Taborda M."/>
            <person name="Da Costa M.S."/>
            <person name="Amann R.I."/>
            <person name="Gloeckner F.O."/>
            <person name="Golyshina O.V."/>
            <person name="Golyshin P.N."/>
            <person name="Teeling H."/>
        </authorList>
    </citation>
    <scope>NUCLEOTIDE SEQUENCE [LARGE SCALE GENOMIC DNA]</scope>
    <source>
        <strain evidence="4">SARL4B</strain>
        <strain evidence="1">Type strain: SARL4B</strain>
        <plasmid evidence="1">pHTIA</plasmid>
    </source>
</reference>
<dbReference type="OrthoDB" id="275227at2157"/>
<evidence type="ECO:0000313" key="2">
    <source>
        <dbReference type="EMBL" id="ERJ05701.1"/>
    </source>
</evidence>
<dbReference type="Proteomes" id="UP000003861">
    <property type="component" value="Unassembled WGS sequence"/>
</dbReference>
<dbReference type="eggNOG" id="arCOG06223">
    <property type="taxonomic scope" value="Archaea"/>
</dbReference>
<geneLocation type="plasmid" evidence="1 4">
    <name>pHTIA</name>
</geneLocation>